<feature type="compositionally biased region" description="Basic and acidic residues" evidence="1">
    <location>
        <begin position="143"/>
        <end position="159"/>
    </location>
</feature>
<proteinExistence type="predicted"/>
<feature type="compositionally biased region" description="Polar residues" evidence="1">
    <location>
        <begin position="77"/>
        <end position="89"/>
    </location>
</feature>
<name>A0A1I8ARB6_9BILA</name>
<organism evidence="2 3">
    <name type="scientific">Steinernema glaseri</name>
    <dbReference type="NCBI Taxonomy" id="37863"/>
    <lineage>
        <taxon>Eukaryota</taxon>
        <taxon>Metazoa</taxon>
        <taxon>Ecdysozoa</taxon>
        <taxon>Nematoda</taxon>
        <taxon>Chromadorea</taxon>
        <taxon>Rhabditida</taxon>
        <taxon>Tylenchina</taxon>
        <taxon>Panagrolaimomorpha</taxon>
        <taxon>Strongyloidoidea</taxon>
        <taxon>Steinernematidae</taxon>
        <taxon>Steinernema</taxon>
    </lineage>
</organism>
<protein>
    <submittedName>
        <fullName evidence="3">Uncharacterized protein</fullName>
    </submittedName>
</protein>
<reference evidence="3" key="1">
    <citation type="submission" date="2016-11" db="UniProtKB">
        <authorList>
            <consortium name="WormBaseParasite"/>
        </authorList>
    </citation>
    <scope>IDENTIFICATION</scope>
</reference>
<feature type="region of interest" description="Disordered" evidence="1">
    <location>
        <begin position="64"/>
        <end position="195"/>
    </location>
</feature>
<accession>A0A1I8ARB6</accession>
<dbReference type="AlphaFoldDB" id="A0A1I8ARB6"/>
<keyword evidence="2" id="KW-1185">Reference proteome</keyword>
<dbReference type="Proteomes" id="UP000095287">
    <property type="component" value="Unplaced"/>
</dbReference>
<evidence type="ECO:0000313" key="3">
    <source>
        <dbReference type="WBParaSite" id="L893_g8376.t1"/>
    </source>
</evidence>
<sequence length="311" mass="34891">MFLNPLVPQALRITFYAKSVEPLSSRTLWKTAVAAWPNGSEGTNTFLRNMALIYASAVNKRMNSHAVHGSRSRKKSSSVNAPDLTQMSGSYYHMRQRSNEEKGQASCEATEAYRSLSSSREKTPQRKRSTSQQSTNTCLSDSPQHKMSVDHGAQRHHGGDGGPRSSKSHKPIQRSRTSCGDLVQKPGKSSRKISSPMMTMTQSMTFDEQKQLSKSDMRRSLAHRRLIQEYGLENGESKTHAKSTQVEMSHGEVGMSRRRSISLDAEDWKNQIDAAIEAQTGLRLENCKPSAFQRMRNKLSKLKLTKSEDVR</sequence>
<feature type="region of interest" description="Disordered" evidence="1">
    <location>
        <begin position="235"/>
        <end position="255"/>
    </location>
</feature>
<evidence type="ECO:0000313" key="2">
    <source>
        <dbReference type="Proteomes" id="UP000095287"/>
    </source>
</evidence>
<evidence type="ECO:0000256" key="1">
    <source>
        <dbReference type="SAM" id="MobiDB-lite"/>
    </source>
</evidence>
<dbReference type="WBParaSite" id="L893_g8376.t1">
    <property type="protein sequence ID" value="L893_g8376.t1"/>
    <property type="gene ID" value="L893_g8376"/>
</dbReference>
<feature type="compositionally biased region" description="Polar residues" evidence="1">
    <location>
        <begin position="130"/>
        <end position="142"/>
    </location>
</feature>